<evidence type="ECO:0000313" key="10">
    <source>
        <dbReference type="EMBL" id="KYD20959.1"/>
    </source>
</evidence>
<organism evidence="10 11">
    <name type="scientific">Caldibacillus debilis</name>
    <dbReference type="NCBI Taxonomy" id="301148"/>
    <lineage>
        <taxon>Bacteria</taxon>
        <taxon>Bacillati</taxon>
        <taxon>Bacillota</taxon>
        <taxon>Bacilli</taxon>
        <taxon>Bacillales</taxon>
        <taxon>Bacillaceae</taxon>
        <taxon>Caldibacillus</taxon>
    </lineage>
</organism>
<dbReference type="STRING" id="301148.B4135_0206"/>
<dbReference type="Gene3D" id="1.20.81.30">
    <property type="entry name" value="Type II secretion system (T2SS), domain F"/>
    <property type="match status" value="2"/>
</dbReference>
<dbReference type="InterPro" id="IPR018076">
    <property type="entry name" value="T2SS_GspF_dom"/>
</dbReference>
<protein>
    <recommendedName>
        <fullName evidence="9">Type II secretion system protein GspF domain-containing protein</fullName>
    </recommendedName>
</protein>
<feature type="domain" description="Type II secretion system protein GspF" evidence="9">
    <location>
        <begin position="69"/>
        <end position="192"/>
    </location>
</feature>
<dbReference type="Proteomes" id="UP000075683">
    <property type="component" value="Unassembled WGS sequence"/>
</dbReference>
<proteinExistence type="inferred from homology"/>
<dbReference type="PANTHER" id="PTHR30012:SF0">
    <property type="entry name" value="TYPE II SECRETION SYSTEM PROTEIN F-RELATED"/>
    <property type="match status" value="1"/>
</dbReference>
<dbReference type="PRINTS" id="PR00812">
    <property type="entry name" value="BCTERIALGSPF"/>
</dbReference>
<comment type="caution">
    <text evidence="10">The sequence shown here is derived from an EMBL/GenBank/DDBJ whole genome shotgun (WGS) entry which is preliminary data.</text>
</comment>
<evidence type="ECO:0000256" key="5">
    <source>
        <dbReference type="ARBA" id="ARBA00022692"/>
    </source>
</evidence>
<keyword evidence="6 8" id="KW-1133">Transmembrane helix</keyword>
<dbReference type="InterPro" id="IPR003004">
    <property type="entry name" value="GspF/PilC"/>
</dbReference>
<feature type="transmembrane region" description="Helical" evidence="8">
    <location>
        <begin position="378"/>
        <end position="400"/>
    </location>
</feature>
<evidence type="ECO:0000313" key="11">
    <source>
        <dbReference type="Proteomes" id="UP000075683"/>
    </source>
</evidence>
<comment type="subcellular location">
    <subcellularLocation>
        <location evidence="1">Cell inner membrane</location>
        <topology evidence="1">Multi-pass membrane protein</topology>
    </subcellularLocation>
</comment>
<evidence type="ECO:0000256" key="6">
    <source>
        <dbReference type="ARBA" id="ARBA00022989"/>
    </source>
</evidence>
<dbReference type="GO" id="GO:0005886">
    <property type="term" value="C:plasma membrane"/>
    <property type="evidence" value="ECO:0007669"/>
    <property type="project" value="UniProtKB-SubCell"/>
</dbReference>
<feature type="transmembrane region" description="Helical" evidence="8">
    <location>
        <begin position="222"/>
        <end position="240"/>
    </location>
</feature>
<feature type="domain" description="Type II secretion system protein GspF" evidence="9">
    <location>
        <begin position="274"/>
        <end position="395"/>
    </location>
</feature>
<evidence type="ECO:0000256" key="8">
    <source>
        <dbReference type="SAM" id="Phobius"/>
    </source>
</evidence>
<dbReference type="PANTHER" id="PTHR30012">
    <property type="entry name" value="GENERAL SECRETION PATHWAY PROTEIN"/>
    <property type="match status" value="1"/>
</dbReference>
<name>A0A150M9U1_9BACI</name>
<keyword evidence="7 8" id="KW-0472">Membrane</keyword>
<evidence type="ECO:0000256" key="3">
    <source>
        <dbReference type="ARBA" id="ARBA00022475"/>
    </source>
</evidence>
<accession>A0A150M9U1</accession>
<dbReference type="Pfam" id="PF00482">
    <property type="entry name" value="T2SSF"/>
    <property type="match status" value="2"/>
</dbReference>
<feature type="transmembrane region" description="Helical" evidence="8">
    <location>
        <begin position="168"/>
        <end position="191"/>
    </location>
</feature>
<dbReference type="InterPro" id="IPR042094">
    <property type="entry name" value="T2SS_GspF_sf"/>
</dbReference>
<keyword evidence="4" id="KW-0997">Cell inner membrane</keyword>
<dbReference type="FunFam" id="1.20.81.30:FF:000001">
    <property type="entry name" value="Type II secretion system protein F"/>
    <property type="match status" value="2"/>
</dbReference>
<keyword evidence="3" id="KW-1003">Cell membrane</keyword>
<reference evidence="10 11" key="1">
    <citation type="submission" date="2016-01" db="EMBL/GenBank/DDBJ databases">
        <title>Draft Genome Sequences of Seven Thermophilic Sporeformers Isolated from Foods.</title>
        <authorList>
            <person name="Berendsen E.M."/>
            <person name="Wells-Bennik M.H."/>
            <person name="Krawcyk A.O."/>
            <person name="De Jong A."/>
            <person name="Holsappel S."/>
            <person name="Eijlander R.T."/>
            <person name="Kuipers O.P."/>
        </authorList>
    </citation>
    <scope>NUCLEOTIDE SEQUENCE [LARGE SCALE GENOMIC DNA]</scope>
    <source>
        <strain evidence="10 11">B4135</strain>
    </source>
</reference>
<dbReference type="PATRIC" id="fig|301148.3.peg.2490"/>
<evidence type="ECO:0000256" key="1">
    <source>
        <dbReference type="ARBA" id="ARBA00004429"/>
    </source>
</evidence>
<comment type="similarity">
    <text evidence="2">Belongs to the GSP F family.</text>
</comment>
<evidence type="ECO:0000259" key="9">
    <source>
        <dbReference type="Pfam" id="PF00482"/>
    </source>
</evidence>
<evidence type="ECO:0000256" key="2">
    <source>
        <dbReference type="ARBA" id="ARBA00005745"/>
    </source>
</evidence>
<dbReference type="AlphaFoldDB" id="A0A150M9U1"/>
<evidence type="ECO:0000256" key="4">
    <source>
        <dbReference type="ARBA" id="ARBA00022519"/>
    </source>
</evidence>
<keyword evidence="5 8" id="KW-0812">Transmembrane</keyword>
<dbReference type="EMBL" id="LQYT01000025">
    <property type="protein sequence ID" value="KYD20959.1"/>
    <property type="molecule type" value="Genomic_DNA"/>
</dbReference>
<gene>
    <name evidence="10" type="ORF">B4135_0206</name>
</gene>
<sequence length="404" mass="45194">MIVAVYKYVGRTKKGMMKKGTIEAANKNQAISRLVEQGIRPREVTEAKGLLYREVTLGRPVKHQHFVIYCRQFATLIRAGIPIVKATNILARQTESKHLRKVLLQIEDELRSGRSFSEAAEKHAKVFPPMFTNMIRAGEATGSLDETLDRLAAHFEKQYYTAKKIQSALTYPVSILIIMIFVVVFLMIFIVPRFTDMFRQFGAELPPVTKMVMGMSHAVANYWWIGLLVLLAAAALFGYFMKNSKKFHYGVHWFLLRMPVFGKLLQKAAIGRTARTLSSLVSSSVPILEALTITERVAGNPVIGKVILEARESLAKGNRLSEPFEKSRVMPPLVTQMIAVGEQSGSLDFMLGKIADFYEAEVDRTVDTLKSLIEPVMIILLAGVVGTIVASIIIPLFSIYQQVL</sequence>
<evidence type="ECO:0000256" key="7">
    <source>
        <dbReference type="ARBA" id="ARBA00023136"/>
    </source>
</evidence>